<dbReference type="RefSeq" id="WP_241042486.1">
    <property type="nucleotide sequence ID" value="NZ_BAAAJF010000005.1"/>
</dbReference>
<dbReference type="InterPro" id="IPR007341">
    <property type="entry name" value="Transgly_assoc"/>
</dbReference>
<accession>A0ABS9TSZ8</accession>
<feature type="transmembrane region" description="Helical" evidence="7">
    <location>
        <begin position="31"/>
        <end position="55"/>
    </location>
</feature>
<feature type="transmembrane region" description="Helical" evidence="7">
    <location>
        <begin position="67"/>
        <end position="86"/>
    </location>
</feature>
<gene>
    <name evidence="8" type="ORF">MMF94_38860</name>
</gene>
<evidence type="ECO:0000256" key="6">
    <source>
        <dbReference type="ARBA" id="ARBA00023136"/>
    </source>
</evidence>
<comment type="similarity">
    <text evidence="2">Belongs to the UPF0410 family.</text>
</comment>
<comment type="caution">
    <text evidence="8">The sequence shown here is derived from an EMBL/GenBank/DDBJ whole genome shotgun (WGS) entry which is preliminary data.</text>
</comment>
<dbReference type="Proteomes" id="UP001299970">
    <property type="component" value="Unassembled WGS sequence"/>
</dbReference>
<keyword evidence="4 7" id="KW-0812">Transmembrane</keyword>
<dbReference type="EMBL" id="JAKXMK010000047">
    <property type="protein sequence ID" value="MCH6171684.1"/>
    <property type="molecule type" value="Genomic_DNA"/>
</dbReference>
<reference evidence="8 9" key="1">
    <citation type="submission" date="2022-03" db="EMBL/GenBank/DDBJ databases">
        <title>Pseudonocardia alaer sp. nov., a novel actinomycete isolated from reed forest soil.</title>
        <authorList>
            <person name="Wang L."/>
        </authorList>
    </citation>
    <scope>NUCLEOTIDE SEQUENCE [LARGE SCALE GENOMIC DNA]</scope>
    <source>
        <strain evidence="8 9">Y-16303</strain>
    </source>
</reference>
<name>A0ABS9TSZ8_9PSEU</name>
<comment type="subcellular location">
    <subcellularLocation>
        <location evidence="1">Cell membrane</location>
        <topology evidence="1">Multi-pass membrane protein</topology>
    </subcellularLocation>
</comment>
<dbReference type="PANTHER" id="PTHR33884">
    <property type="entry name" value="UPF0410 PROTEIN YMGE"/>
    <property type="match status" value="1"/>
</dbReference>
<sequence length="92" mass="9586">MTITGIITAIVVGAIIGALGRLVVPGRQPIPIWLTIVIGIVAAFIGTFIARALGVPTATSGIDWLELVVQVVVAAIGVILVSNLYGRRSVRR</sequence>
<protein>
    <submittedName>
        <fullName evidence="8">GlsB/YeaQ/YmgE family stress response membrane protein</fullName>
    </submittedName>
</protein>
<evidence type="ECO:0000256" key="1">
    <source>
        <dbReference type="ARBA" id="ARBA00004651"/>
    </source>
</evidence>
<evidence type="ECO:0000313" key="9">
    <source>
        <dbReference type="Proteomes" id="UP001299970"/>
    </source>
</evidence>
<keyword evidence="5 7" id="KW-1133">Transmembrane helix</keyword>
<evidence type="ECO:0000256" key="7">
    <source>
        <dbReference type="SAM" id="Phobius"/>
    </source>
</evidence>
<evidence type="ECO:0000256" key="2">
    <source>
        <dbReference type="ARBA" id="ARBA00011006"/>
    </source>
</evidence>
<evidence type="ECO:0000313" key="8">
    <source>
        <dbReference type="EMBL" id="MCH6171684.1"/>
    </source>
</evidence>
<evidence type="ECO:0000256" key="4">
    <source>
        <dbReference type="ARBA" id="ARBA00022692"/>
    </source>
</evidence>
<keyword evidence="3" id="KW-1003">Cell membrane</keyword>
<organism evidence="8 9">
    <name type="scientific">Pseudonocardia alaniniphila</name>
    <dbReference type="NCBI Taxonomy" id="75291"/>
    <lineage>
        <taxon>Bacteria</taxon>
        <taxon>Bacillati</taxon>
        <taxon>Actinomycetota</taxon>
        <taxon>Actinomycetes</taxon>
        <taxon>Pseudonocardiales</taxon>
        <taxon>Pseudonocardiaceae</taxon>
        <taxon>Pseudonocardia</taxon>
    </lineage>
</organism>
<keyword evidence="9" id="KW-1185">Reference proteome</keyword>
<keyword evidence="6 7" id="KW-0472">Membrane</keyword>
<evidence type="ECO:0000256" key="5">
    <source>
        <dbReference type="ARBA" id="ARBA00022989"/>
    </source>
</evidence>
<feature type="transmembrane region" description="Helical" evidence="7">
    <location>
        <begin position="6"/>
        <end position="24"/>
    </location>
</feature>
<dbReference type="PANTHER" id="PTHR33884:SF3">
    <property type="entry name" value="UPF0410 PROTEIN YMGE"/>
    <property type="match status" value="1"/>
</dbReference>
<evidence type="ECO:0000256" key="3">
    <source>
        <dbReference type="ARBA" id="ARBA00022475"/>
    </source>
</evidence>
<proteinExistence type="inferred from homology"/>